<evidence type="ECO:0000313" key="3">
    <source>
        <dbReference type="Proteomes" id="UP001597532"/>
    </source>
</evidence>
<keyword evidence="2" id="KW-0255">Endonuclease</keyword>
<dbReference type="SUPFAM" id="SSF56219">
    <property type="entry name" value="DNase I-like"/>
    <property type="match status" value="1"/>
</dbReference>
<dbReference type="PANTHER" id="PTHR14859:SF15">
    <property type="entry name" value="ENDONUCLEASE_EXONUCLEASE_PHOSPHATASE DOMAIN-CONTAINING PROTEIN"/>
    <property type="match status" value="1"/>
</dbReference>
<accession>A0ABW5VG12</accession>
<feature type="domain" description="Endonuclease/exonuclease/phosphatase" evidence="1">
    <location>
        <begin position="49"/>
        <end position="271"/>
    </location>
</feature>
<dbReference type="RefSeq" id="WP_251805907.1">
    <property type="nucleotide sequence ID" value="NZ_CP166679.1"/>
</dbReference>
<reference evidence="3" key="1">
    <citation type="journal article" date="2019" name="Int. J. Syst. Evol. Microbiol.">
        <title>The Global Catalogue of Microorganisms (GCM) 10K type strain sequencing project: providing services to taxonomists for standard genome sequencing and annotation.</title>
        <authorList>
            <consortium name="The Broad Institute Genomics Platform"/>
            <consortium name="The Broad Institute Genome Sequencing Center for Infectious Disease"/>
            <person name="Wu L."/>
            <person name="Ma J."/>
        </authorList>
    </citation>
    <scope>NUCLEOTIDE SEQUENCE [LARGE SCALE GENOMIC DNA]</scope>
    <source>
        <strain evidence="3">KCTC 52924</strain>
    </source>
</reference>
<sequence length="289" mass="32363">MNKKLNPTLFTLFFAFTLLVGCSSEKNTDQELAEDTSVNSQLNTTIRILSYNIHHCNPPGQEDFIDINSIAKTISDQQPDIVALQEVDVDTERSGKGNQAELIAKKLNMNYFFARAIDYGGGEYGVAILSKFPIKERRIHELPTKGNEEDRVLATAKIEIAPNTYILFGNTHLNVPKLSEDRMLQMNEIVNITKKIKDMDVIIAGDFNALPKSDVINHAEENFTNTCEICKPTAPAIKPTKIIDYIFYKANNSSITIEEYEVVNDSYSSDHRPVLAAINFQNLIKTGGN</sequence>
<dbReference type="InterPro" id="IPR051916">
    <property type="entry name" value="GPI-anchor_lipid_remodeler"/>
</dbReference>
<comment type="caution">
    <text evidence="2">The sequence shown here is derived from an EMBL/GenBank/DDBJ whole genome shotgun (WGS) entry which is preliminary data.</text>
</comment>
<gene>
    <name evidence="2" type="ORF">ACFS1K_09865</name>
</gene>
<evidence type="ECO:0000313" key="2">
    <source>
        <dbReference type="EMBL" id="MFD2790069.1"/>
    </source>
</evidence>
<keyword evidence="2" id="KW-0540">Nuclease</keyword>
<organism evidence="2 3">
    <name type="scientific">Arenibacter antarcticus</name>
    <dbReference type="NCBI Taxonomy" id="2040469"/>
    <lineage>
        <taxon>Bacteria</taxon>
        <taxon>Pseudomonadati</taxon>
        <taxon>Bacteroidota</taxon>
        <taxon>Flavobacteriia</taxon>
        <taxon>Flavobacteriales</taxon>
        <taxon>Flavobacteriaceae</taxon>
        <taxon>Arenibacter</taxon>
    </lineage>
</organism>
<dbReference type="InterPro" id="IPR036691">
    <property type="entry name" value="Endo/exonu/phosph_ase_sf"/>
</dbReference>
<dbReference type="PROSITE" id="PS51257">
    <property type="entry name" value="PROKAR_LIPOPROTEIN"/>
    <property type="match status" value="1"/>
</dbReference>
<dbReference type="Pfam" id="PF03372">
    <property type="entry name" value="Exo_endo_phos"/>
    <property type="match status" value="1"/>
</dbReference>
<proteinExistence type="predicted"/>
<dbReference type="PANTHER" id="PTHR14859">
    <property type="entry name" value="CALCOFLUOR WHITE HYPERSENSITIVE PROTEIN PRECURSOR"/>
    <property type="match status" value="1"/>
</dbReference>
<protein>
    <submittedName>
        <fullName evidence="2">Endonuclease/exonuclease/phosphatase family protein</fullName>
    </submittedName>
</protein>
<keyword evidence="2" id="KW-0378">Hydrolase</keyword>
<dbReference type="InterPro" id="IPR005135">
    <property type="entry name" value="Endo/exonuclease/phosphatase"/>
</dbReference>
<dbReference type="Proteomes" id="UP001597532">
    <property type="component" value="Unassembled WGS sequence"/>
</dbReference>
<keyword evidence="3" id="KW-1185">Reference proteome</keyword>
<name>A0ABW5VG12_9FLAO</name>
<dbReference type="EMBL" id="JBHUOK010000030">
    <property type="protein sequence ID" value="MFD2790069.1"/>
    <property type="molecule type" value="Genomic_DNA"/>
</dbReference>
<dbReference type="Gene3D" id="3.60.10.10">
    <property type="entry name" value="Endonuclease/exonuclease/phosphatase"/>
    <property type="match status" value="1"/>
</dbReference>
<evidence type="ECO:0000259" key="1">
    <source>
        <dbReference type="Pfam" id="PF03372"/>
    </source>
</evidence>
<dbReference type="GO" id="GO:0004519">
    <property type="term" value="F:endonuclease activity"/>
    <property type="evidence" value="ECO:0007669"/>
    <property type="project" value="UniProtKB-KW"/>
</dbReference>